<accession>A0A0V0YCE9</accession>
<evidence type="ECO:0000313" key="2">
    <source>
        <dbReference type="Proteomes" id="UP000054815"/>
    </source>
</evidence>
<comment type="caution">
    <text evidence="1">The sequence shown here is derived from an EMBL/GenBank/DDBJ whole genome shotgun (WGS) entry which is preliminary data.</text>
</comment>
<sequence>MPKSGTVQWRRAGSDRLDAAQYKQQVQWQNKGRSKGRLGSQNFARVVASSIVAFFVSVTRRQGFFAKGSFFVHLA</sequence>
<reference evidence="1 2" key="1">
    <citation type="submission" date="2015-01" db="EMBL/GenBank/DDBJ databases">
        <title>Evolution of Trichinella species and genotypes.</title>
        <authorList>
            <person name="Korhonen P.K."/>
            <person name="Edoardo P."/>
            <person name="Giuseppe L.R."/>
            <person name="Gasser R.B."/>
        </authorList>
    </citation>
    <scope>NUCLEOTIDE SEQUENCE [LARGE SCALE GENOMIC DNA]</scope>
    <source>
        <strain evidence="1">ISS141</strain>
    </source>
</reference>
<gene>
    <name evidence="1" type="ORF">T4E_28</name>
</gene>
<organism evidence="1 2">
    <name type="scientific">Trichinella pseudospiralis</name>
    <name type="common">Parasitic roundworm</name>
    <dbReference type="NCBI Taxonomy" id="6337"/>
    <lineage>
        <taxon>Eukaryota</taxon>
        <taxon>Metazoa</taxon>
        <taxon>Ecdysozoa</taxon>
        <taxon>Nematoda</taxon>
        <taxon>Enoplea</taxon>
        <taxon>Dorylaimia</taxon>
        <taxon>Trichinellida</taxon>
        <taxon>Trichinellidae</taxon>
        <taxon>Trichinella</taxon>
    </lineage>
</organism>
<name>A0A0V0YCE9_TRIPS</name>
<evidence type="ECO:0000313" key="1">
    <source>
        <dbReference type="EMBL" id="KRX97433.1"/>
    </source>
</evidence>
<proteinExistence type="predicted"/>
<dbReference type="AlphaFoldDB" id="A0A0V0YCE9"/>
<dbReference type="EMBL" id="JYDU01000032">
    <property type="protein sequence ID" value="KRX97433.1"/>
    <property type="molecule type" value="Genomic_DNA"/>
</dbReference>
<dbReference type="Proteomes" id="UP000054815">
    <property type="component" value="Unassembled WGS sequence"/>
</dbReference>
<protein>
    <submittedName>
        <fullName evidence="1">Uncharacterized protein</fullName>
    </submittedName>
</protein>